<dbReference type="Proteomes" id="UP001199525">
    <property type="component" value="Unassembled WGS sequence"/>
</dbReference>
<evidence type="ECO:0000313" key="3">
    <source>
        <dbReference type="Proteomes" id="UP001199525"/>
    </source>
</evidence>
<evidence type="ECO:0000313" key="2">
    <source>
        <dbReference type="EMBL" id="MCC5601066.1"/>
    </source>
</evidence>
<comment type="caution">
    <text evidence="2">The sequence shown here is derived from an EMBL/GenBank/DDBJ whole genome shotgun (WGS) entry which is preliminary data.</text>
</comment>
<evidence type="ECO:0000259" key="1">
    <source>
        <dbReference type="PROSITE" id="PS50830"/>
    </source>
</evidence>
<sequence length="326" mass="38200">MVESYQKNTEFLLLVKKHFSVIHADSYRDLETGKVIKVIDGDGLLVRKGEESLNIRLAYIDAPEHNQEYGLDSKKWLENQFSNTASVIAIRFIAFEEKHGRHIADVFINGYSLSWLMVITGNAWAYYDFLTTEIEFSYLDAQYFARKKYRLGLWTNNLFPTPPWIYRAEEKGEKISLLLEPNRTKIAIVESKIKKCEDDQEKIIDLANRSEFNRNYCPMRYYEQVYLDQMQYAAIMCNGVNWDLKSGYNGVEGDEVNILFFQIAVKAAKGDEEAVYEYTAWKKALYKAVGKVHIPRYYEKRLTQEWVDTLVRRVENWVIKSSSMVD</sequence>
<dbReference type="PROSITE" id="PS50830">
    <property type="entry name" value="TNASE_3"/>
    <property type="match status" value="1"/>
</dbReference>
<dbReference type="SUPFAM" id="SSF50199">
    <property type="entry name" value="Staphylococcal nuclease"/>
    <property type="match status" value="1"/>
</dbReference>
<protein>
    <submittedName>
        <fullName evidence="2">Thermonuclease family protein</fullName>
    </submittedName>
</protein>
<proteinExistence type="predicted"/>
<name>A0ABS8IB23_9NOSO</name>
<dbReference type="Gene3D" id="2.40.50.90">
    <property type="match status" value="1"/>
</dbReference>
<dbReference type="SMART" id="SM00318">
    <property type="entry name" value="SNc"/>
    <property type="match status" value="1"/>
</dbReference>
<dbReference type="InterPro" id="IPR035437">
    <property type="entry name" value="SNase_OB-fold_sf"/>
</dbReference>
<dbReference type="Pfam" id="PF00565">
    <property type="entry name" value="SNase"/>
    <property type="match status" value="1"/>
</dbReference>
<dbReference type="InterPro" id="IPR016071">
    <property type="entry name" value="Staphylococal_nuclease_OB-fold"/>
</dbReference>
<organism evidence="2 3">
    <name type="scientific">Nostoc favosum CHAB5714</name>
    <dbReference type="NCBI Taxonomy" id="2780399"/>
    <lineage>
        <taxon>Bacteria</taxon>
        <taxon>Bacillati</taxon>
        <taxon>Cyanobacteriota</taxon>
        <taxon>Cyanophyceae</taxon>
        <taxon>Nostocales</taxon>
        <taxon>Nostocaceae</taxon>
        <taxon>Nostoc</taxon>
        <taxon>Nostoc favosum</taxon>
    </lineage>
</organism>
<accession>A0ABS8IB23</accession>
<reference evidence="2 3" key="1">
    <citation type="journal article" date="2021" name="Microorganisms">
        <title>Genome Evolution of Filamentous Cyanobacterium Nostoc Species: From Facultative Symbiosis to Free Living.</title>
        <authorList>
            <person name="Huo D."/>
            <person name="Li H."/>
            <person name="Cai F."/>
            <person name="Guo X."/>
            <person name="Qiao Z."/>
            <person name="Wang W."/>
            <person name="Yu G."/>
            <person name="Li R."/>
        </authorList>
    </citation>
    <scope>NUCLEOTIDE SEQUENCE [LARGE SCALE GENOMIC DNA]</scope>
    <source>
        <strain evidence="2 3">CHAB 5714</strain>
    </source>
</reference>
<gene>
    <name evidence="2" type="ORF">LC586_18120</name>
</gene>
<feature type="domain" description="TNase-like" evidence="1">
    <location>
        <begin position="29"/>
        <end position="156"/>
    </location>
</feature>
<dbReference type="RefSeq" id="WP_229486120.1">
    <property type="nucleotide sequence ID" value="NZ_JAIVFQ010000026.1"/>
</dbReference>
<keyword evidence="3" id="KW-1185">Reference proteome</keyword>
<dbReference type="EMBL" id="JAIVFQ010000026">
    <property type="protein sequence ID" value="MCC5601066.1"/>
    <property type="molecule type" value="Genomic_DNA"/>
</dbReference>